<dbReference type="Proteomes" id="UP000246635">
    <property type="component" value="Unassembled WGS sequence"/>
</dbReference>
<name>A0A2V2YLI9_9BACL</name>
<organism evidence="1 2">
    <name type="scientific">Paenibacillus cellulosilyticus</name>
    <dbReference type="NCBI Taxonomy" id="375489"/>
    <lineage>
        <taxon>Bacteria</taxon>
        <taxon>Bacillati</taxon>
        <taxon>Bacillota</taxon>
        <taxon>Bacilli</taxon>
        <taxon>Bacillales</taxon>
        <taxon>Paenibacillaceae</taxon>
        <taxon>Paenibacillus</taxon>
    </lineage>
</organism>
<evidence type="ECO:0000313" key="2">
    <source>
        <dbReference type="Proteomes" id="UP000246635"/>
    </source>
</evidence>
<gene>
    <name evidence="1" type="ORF">DFQ01_1301</name>
</gene>
<dbReference type="EMBL" id="QGTQ01000030">
    <property type="protein sequence ID" value="PWV94436.1"/>
    <property type="molecule type" value="Genomic_DNA"/>
</dbReference>
<reference evidence="1 2" key="1">
    <citation type="submission" date="2018-05" db="EMBL/GenBank/DDBJ databases">
        <title>Genomic Encyclopedia of Type Strains, Phase III (KMG-III): the genomes of soil and plant-associated and newly described type strains.</title>
        <authorList>
            <person name="Whitman W."/>
        </authorList>
    </citation>
    <scope>NUCLEOTIDE SEQUENCE [LARGE SCALE GENOMIC DNA]</scope>
    <source>
        <strain evidence="1 2">CECT 5696</strain>
    </source>
</reference>
<dbReference type="Gene3D" id="1.20.120.450">
    <property type="entry name" value="dinb family like domain"/>
    <property type="match status" value="1"/>
</dbReference>
<comment type="caution">
    <text evidence="1">The sequence shown here is derived from an EMBL/GenBank/DDBJ whole genome shotgun (WGS) entry which is preliminary data.</text>
</comment>
<proteinExistence type="predicted"/>
<evidence type="ECO:0000313" key="1">
    <source>
        <dbReference type="EMBL" id="PWV94436.1"/>
    </source>
</evidence>
<dbReference type="SUPFAM" id="SSF109854">
    <property type="entry name" value="DinB/YfiT-like putative metalloenzymes"/>
    <property type="match status" value="1"/>
</dbReference>
<protein>
    <submittedName>
        <fullName evidence="1">Uncharacterized protein DUF1572</fullName>
    </submittedName>
</protein>
<sequence length="164" mass="19085">MEIYNLIFTQLVSKFEEIRDTLKKGIEQLEDDDLNYRPNYESNTIANLVVHIEGNINQRIGTGLHGFQDVRSRDNEFSRELYVSKDELLNKIDNSFKLLIESIKELSNEDLLRSIEVRGKAKIVYEVLQQCASHYSEHLGQILYLVKICLGSSYKTTSIYKKTF</sequence>
<dbReference type="AlphaFoldDB" id="A0A2V2YLI9"/>
<dbReference type="Pfam" id="PF07609">
    <property type="entry name" value="DUF1572"/>
    <property type="match status" value="1"/>
</dbReference>
<accession>A0A2V2YLI9</accession>
<dbReference type="InterPro" id="IPR011466">
    <property type="entry name" value="DUF1572"/>
</dbReference>
<keyword evidence="2" id="KW-1185">Reference proteome</keyword>
<dbReference type="InterPro" id="IPR034660">
    <property type="entry name" value="DinB/YfiT-like"/>
</dbReference>